<evidence type="ECO:0000313" key="3">
    <source>
        <dbReference type="EMBL" id="MCW1912050.1"/>
    </source>
</evidence>
<gene>
    <name evidence="3" type="ORF">OJ996_00585</name>
</gene>
<keyword evidence="1" id="KW-0812">Transmembrane</keyword>
<dbReference type="Proteomes" id="UP001165653">
    <property type="component" value="Unassembled WGS sequence"/>
</dbReference>
<accession>A0ABT3FYF8</accession>
<sequence length="471" mass="52035">MNRDEETESLIHELLDGTIAKQDVARLEKALLEDPEARQAYFALMSTDQMLLDNYEMPDHLAMHAQLMAGPLAEESDRVRTRWIWSGAALAAMVMLAATLLIFLRREPAIATVAGSADSYFLIDGVTVNEGNWTKNQRLEVRDGVVVAKLNAHTEACIDGPALIYMSDNGRDLDLRRGRVFFRVDHDAPHFKIRAAGAQVRHIGTEFGVRVAEGGSCEVHVVSGKVEVDRGAQKGKWTLKAGESASWLNRGDTSLDPLDGTDFRKALPGETIVFEDDFNDPKGTRLNEKAPDIGMPWKVRSEKVATVVGEGKLDTSGGPRHLKGHFLADDEPNHRQVVLMSFRTRQPEWIWDKQSKMDGIEKIALEAEDGTILCSVQARASEGHRWRLRDEVGGRESPLTGFSALQENELTLRYDALGGKITLHSGTSTQAELVAEIPSSSFAAPKALVIWNDYGGDLALKRISVKVVDYP</sequence>
<name>A0ABT3FYF8_9BACT</name>
<dbReference type="Pfam" id="PF04773">
    <property type="entry name" value="FecR"/>
    <property type="match status" value="1"/>
</dbReference>
<dbReference type="InterPro" id="IPR006860">
    <property type="entry name" value="FecR"/>
</dbReference>
<feature type="transmembrane region" description="Helical" evidence="1">
    <location>
        <begin position="83"/>
        <end position="104"/>
    </location>
</feature>
<proteinExistence type="predicted"/>
<keyword evidence="1" id="KW-0472">Membrane</keyword>
<feature type="domain" description="FecR protein" evidence="2">
    <location>
        <begin position="137"/>
        <end position="227"/>
    </location>
</feature>
<protein>
    <submittedName>
        <fullName evidence="3">FecR domain-containing protein</fullName>
    </submittedName>
</protein>
<dbReference type="PANTHER" id="PTHR30273:SF2">
    <property type="entry name" value="PROTEIN FECR"/>
    <property type="match status" value="1"/>
</dbReference>
<keyword evidence="4" id="KW-1185">Reference proteome</keyword>
<reference evidence="3" key="1">
    <citation type="submission" date="2022-10" db="EMBL/GenBank/DDBJ databases">
        <title>Luteolibacter sp. GHJ8, whole genome shotgun sequencing project.</title>
        <authorList>
            <person name="Zhao G."/>
            <person name="Shen L."/>
        </authorList>
    </citation>
    <scope>NUCLEOTIDE SEQUENCE</scope>
    <source>
        <strain evidence="3">GHJ8</strain>
    </source>
</reference>
<organism evidence="3 4">
    <name type="scientific">Luteolibacter rhizosphaerae</name>
    <dbReference type="NCBI Taxonomy" id="2989719"/>
    <lineage>
        <taxon>Bacteria</taxon>
        <taxon>Pseudomonadati</taxon>
        <taxon>Verrucomicrobiota</taxon>
        <taxon>Verrucomicrobiia</taxon>
        <taxon>Verrucomicrobiales</taxon>
        <taxon>Verrucomicrobiaceae</taxon>
        <taxon>Luteolibacter</taxon>
    </lineage>
</organism>
<dbReference type="EMBL" id="JAPDDR010000001">
    <property type="protein sequence ID" value="MCW1912050.1"/>
    <property type="molecule type" value="Genomic_DNA"/>
</dbReference>
<dbReference type="InterPro" id="IPR012373">
    <property type="entry name" value="Ferrdict_sens_TM"/>
</dbReference>
<dbReference type="Gene3D" id="2.60.120.1440">
    <property type="match status" value="1"/>
</dbReference>
<evidence type="ECO:0000259" key="2">
    <source>
        <dbReference type="Pfam" id="PF04773"/>
    </source>
</evidence>
<evidence type="ECO:0000256" key="1">
    <source>
        <dbReference type="SAM" id="Phobius"/>
    </source>
</evidence>
<dbReference type="PANTHER" id="PTHR30273">
    <property type="entry name" value="PERIPLASMIC SIGNAL SENSOR AND SIGMA FACTOR ACTIVATOR FECR-RELATED"/>
    <property type="match status" value="1"/>
</dbReference>
<comment type="caution">
    <text evidence="3">The sequence shown here is derived from an EMBL/GenBank/DDBJ whole genome shotgun (WGS) entry which is preliminary data.</text>
</comment>
<keyword evidence="1" id="KW-1133">Transmembrane helix</keyword>
<dbReference type="RefSeq" id="WP_264510083.1">
    <property type="nucleotide sequence ID" value="NZ_JAPDDR010000001.1"/>
</dbReference>
<evidence type="ECO:0000313" key="4">
    <source>
        <dbReference type="Proteomes" id="UP001165653"/>
    </source>
</evidence>